<evidence type="ECO:0000313" key="3">
    <source>
        <dbReference type="Proteomes" id="UP000216215"/>
    </source>
</evidence>
<dbReference type="SUPFAM" id="SSF51182">
    <property type="entry name" value="RmlC-like cupins"/>
    <property type="match status" value="1"/>
</dbReference>
<name>A0AB36RDK8_9HYPH</name>
<feature type="domain" description="SnoaL-like" evidence="1">
    <location>
        <begin position="109"/>
        <end position="212"/>
    </location>
</feature>
<keyword evidence="3" id="KW-1185">Reference proteome</keyword>
<sequence length="222" mass="24050">MTRMKAEPVVHIDDERFRVTEWRFAAGAETGWHIHGYDYVIVPLTDGKLGLEGPDGAQSQAALTQGVPYSRRTGVAHNVINAGNAPLAFLEVEVVEAGDLTARRLAVLDRFLAAWNARDVGALMDCMAENCAFHGSAGLDAEGRKHMGRDAVRVAYAALFDAFPKAVWTRGRHVVTGDTGLSSWRFVGTTAAGQQIEVDGCDIFAFSGELIALKDSYRKARG</sequence>
<dbReference type="Proteomes" id="UP000216215">
    <property type="component" value="Unassembled WGS sequence"/>
</dbReference>
<proteinExistence type="predicted"/>
<accession>A0AB36RDK8</accession>
<dbReference type="Gene3D" id="3.10.450.50">
    <property type="match status" value="1"/>
</dbReference>
<dbReference type="InterPro" id="IPR014710">
    <property type="entry name" value="RmlC-like_jellyroll"/>
</dbReference>
<dbReference type="Gene3D" id="2.60.120.10">
    <property type="entry name" value="Jelly Rolls"/>
    <property type="match status" value="1"/>
</dbReference>
<dbReference type="InterPro" id="IPR032710">
    <property type="entry name" value="NTF2-like_dom_sf"/>
</dbReference>
<dbReference type="RefSeq" id="WP_095483661.1">
    <property type="nucleotide sequence ID" value="NZ_CP088151.1"/>
</dbReference>
<dbReference type="InterPro" id="IPR011051">
    <property type="entry name" value="RmlC_Cupin_sf"/>
</dbReference>
<dbReference type="AlphaFoldDB" id="A0AB36RDK8"/>
<reference evidence="3" key="1">
    <citation type="submission" date="2017-08" db="EMBL/GenBank/DDBJ databases">
        <title>Mesorhizobium wenxinae sp. nov., a novel rhizobial species isolated from root nodules of chickpea (Cicer arietinum L.).</title>
        <authorList>
            <person name="Zhang J."/>
        </authorList>
    </citation>
    <scope>NUCLEOTIDE SEQUENCE [LARGE SCALE GENOMIC DNA]</scope>
    <source>
        <strain evidence="3">USDA 3392</strain>
    </source>
</reference>
<comment type="caution">
    <text evidence="2">The sequence shown here is derived from an EMBL/GenBank/DDBJ whole genome shotgun (WGS) entry which is preliminary data.</text>
</comment>
<dbReference type="Pfam" id="PF12680">
    <property type="entry name" value="SnoaL_2"/>
    <property type="match status" value="1"/>
</dbReference>
<dbReference type="CDD" id="cd06982">
    <property type="entry name" value="cupin_BauB-like"/>
    <property type="match status" value="1"/>
</dbReference>
<dbReference type="EMBL" id="NPKI01000011">
    <property type="protein sequence ID" value="PAQ02980.1"/>
    <property type="molecule type" value="Genomic_DNA"/>
</dbReference>
<evidence type="ECO:0000313" key="2">
    <source>
        <dbReference type="EMBL" id="PAQ02980.1"/>
    </source>
</evidence>
<gene>
    <name evidence="2" type="ORF">CIT25_06090</name>
</gene>
<protein>
    <submittedName>
        <fullName evidence="2">DUF4440 domain-containing protein</fullName>
    </submittedName>
</protein>
<dbReference type="SUPFAM" id="SSF54427">
    <property type="entry name" value="NTF2-like"/>
    <property type="match status" value="1"/>
</dbReference>
<organism evidence="2 3">
    <name type="scientific">Mesorhizobium mediterraneum</name>
    <dbReference type="NCBI Taxonomy" id="43617"/>
    <lineage>
        <taxon>Bacteria</taxon>
        <taxon>Pseudomonadati</taxon>
        <taxon>Pseudomonadota</taxon>
        <taxon>Alphaproteobacteria</taxon>
        <taxon>Hyphomicrobiales</taxon>
        <taxon>Phyllobacteriaceae</taxon>
        <taxon>Mesorhizobium</taxon>
    </lineage>
</organism>
<evidence type="ECO:0000259" key="1">
    <source>
        <dbReference type="Pfam" id="PF12680"/>
    </source>
</evidence>
<dbReference type="InterPro" id="IPR037401">
    <property type="entry name" value="SnoaL-like"/>
</dbReference>